<dbReference type="GO" id="GO:0000902">
    <property type="term" value="P:cell morphogenesis"/>
    <property type="evidence" value="ECO:0007669"/>
    <property type="project" value="TreeGrafter"/>
</dbReference>
<evidence type="ECO:0000256" key="1">
    <source>
        <dbReference type="ARBA" id="ARBA00004236"/>
    </source>
</evidence>
<dbReference type="GO" id="GO:0016600">
    <property type="term" value="C:flotillin complex"/>
    <property type="evidence" value="ECO:0007669"/>
    <property type="project" value="TreeGrafter"/>
</dbReference>
<dbReference type="Pfam" id="PF08758">
    <property type="entry name" value="Cadherin_pro"/>
    <property type="match status" value="1"/>
</dbReference>
<dbReference type="GO" id="GO:0007156">
    <property type="term" value="P:homophilic cell adhesion via plasma membrane adhesion molecules"/>
    <property type="evidence" value="ECO:0007669"/>
    <property type="project" value="InterPro"/>
</dbReference>
<evidence type="ECO:0000256" key="7">
    <source>
        <dbReference type="ARBA" id="ARBA00022889"/>
    </source>
</evidence>
<dbReference type="Pfam" id="PF00028">
    <property type="entry name" value="Cadherin"/>
    <property type="match status" value="1"/>
</dbReference>
<keyword evidence="6 10" id="KW-0106">Calcium</keyword>
<evidence type="ECO:0000256" key="9">
    <source>
        <dbReference type="ARBA" id="ARBA00023180"/>
    </source>
</evidence>
<keyword evidence="3" id="KW-0479">Metal-binding</keyword>
<dbReference type="GO" id="GO:0005737">
    <property type="term" value="C:cytoplasm"/>
    <property type="evidence" value="ECO:0007669"/>
    <property type="project" value="TreeGrafter"/>
</dbReference>
<evidence type="ECO:0000259" key="11">
    <source>
        <dbReference type="PROSITE" id="PS50268"/>
    </source>
</evidence>
<dbReference type="InterPro" id="IPR039808">
    <property type="entry name" value="Cadherin"/>
</dbReference>
<dbReference type="SMART" id="SM01055">
    <property type="entry name" value="Cadherin_pro"/>
    <property type="match status" value="1"/>
</dbReference>
<dbReference type="GeneTree" id="ENSGT00940000157175"/>
<dbReference type="InterPro" id="IPR015919">
    <property type="entry name" value="Cadherin-like_sf"/>
</dbReference>
<evidence type="ECO:0000256" key="4">
    <source>
        <dbReference type="ARBA" id="ARBA00022729"/>
    </source>
</evidence>
<dbReference type="PRINTS" id="PR00205">
    <property type="entry name" value="CADHERIN"/>
</dbReference>
<dbReference type="InterPro" id="IPR014868">
    <property type="entry name" value="Cadherin_pro_dom"/>
</dbReference>
<dbReference type="SUPFAM" id="SSF49313">
    <property type="entry name" value="Cadherin-like"/>
    <property type="match status" value="3"/>
</dbReference>
<keyword evidence="7" id="KW-0130">Cell adhesion</keyword>
<evidence type="ECO:0000313" key="13">
    <source>
        <dbReference type="Proteomes" id="UP000472266"/>
    </source>
</evidence>
<dbReference type="Gene3D" id="2.60.40.60">
    <property type="entry name" value="Cadherins"/>
    <property type="match status" value="3"/>
</dbReference>
<evidence type="ECO:0000313" key="12">
    <source>
        <dbReference type="Ensembl" id="ENSSHBP00005000416.1"/>
    </source>
</evidence>
<reference evidence="12" key="3">
    <citation type="submission" date="2025-09" db="UniProtKB">
        <authorList>
            <consortium name="Ensembl"/>
        </authorList>
    </citation>
    <scope>IDENTIFICATION</scope>
</reference>
<dbReference type="Proteomes" id="UP000472266">
    <property type="component" value="Chromosome 13"/>
</dbReference>
<dbReference type="GO" id="GO:0045296">
    <property type="term" value="F:cadherin binding"/>
    <property type="evidence" value="ECO:0007669"/>
    <property type="project" value="TreeGrafter"/>
</dbReference>
<accession>A0A672TGY6</accession>
<evidence type="ECO:0000256" key="10">
    <source>
        <dbReference type="PROSITE-ProRule" id="PRU00043"/>
    </source>
</evidence>
<protein>
    <recommendedName>
        <fullName evidence="11">Cadherin domain-containing protein</fullName>
    </recommendedName>
</protein>
<dbReference type="PROSITE" id="PS00232">
    <property type="entry name" value="CADHERIN_1"/>
    <property type="match status" value="1"/>
</dbReference>
<dbReference type="GO" id="GO:0007043">
    <property type="term" value="P:cell-cell junction assembly"/>
    <property type="evidence" value="ECO:0007669"/>
    <property type="project" value="TreeGrafter"/>
</dbReference>
<evidence type="ECO:0000256" key="8">
    <source>
        <dbReference type="ARBA" id="ARBA00023136"/>
    </source>
</evidence>
<dbReference type="OMA" id="NCPENEW"/>
<keyword evidence="8" id="KW-0472">Membrane</keyword>
<dbReference type="GO" id="GO:0008013">
    <property type="term" value="F:beta-catenin binding"/>
    <property type="evidence" value="ECO:0007669"/>
    <property type="project" value="TreeGrafter"/>
</dbReference>
<dbReference type="PANTHER" id="PTHR24027">
    <property type="entry name" value="CADHERIN-23"/>
    <property type="match status" value="1"/>
</dbReference>
<dbReference type="Ensembl" id="ENSSHBT00005000516.1">
    <property type="protein sequence ID" value="ENSSHBP00005000416.1"/>
    <property type="gene ID" value="ENSSHBG00005000399.1"/>
</dbReference>
<proteinExistence type="predicted"/>
<dbReference type="GO" id="GO:0043296">
    <property type="term" value="C:apical junction complex"/>
    <property type="evidence" value="ECO:0007669"/>
    <property type="project" value="TreeGrafter"/>
</dbReference>
<keyword evidence="2" id="KW-1003">Cell membrane</keyword>
<dbReference type="FunFam" id="2.60.40.60:FF:000022">
    <property type="entry name" value="Cadherin 2"/>
    <property type="match status" value="1"/>
</dbReference>
<feature type="domain" description="Cadherin" evidence="11">
    <location>
        <begin position="190"/>
        <end position="301"/>
    </location>
</feature>
<dbReference type="GO" id="GO:0005509">
    <property type="term" value="F:calcium ion binding"/>
    <property type="evidence" value="ECO:0007669"/>
    <property type="project" value="UniProtKB-UniRule"/>
</dbReference>
<evidence type="ECO:0000256" key="6">
    <source>
        <dbReference type="ARBA" id="ARBA00022837"/>
    </source>
</evidence>
<dbReference type="PROSITE" id="PS50268">
    <property type="entry name" value="CADHERIN_2"/>
    <property type="match status" value="1"/>
</dbReference>
<reference evidence="12 13" key="1">
    <citation type="submission" date="2019-11" db="EMBL/GenBank/DDBJ databases">
        <title>Strigops habroptila (kakapo) genome, bStrHab1, primary haplotype, v2.</title>
        <authorList>
            <person name="Jarvis E.D."/>
            <person name="Howard J."/>
            <person name="Rhie A."/>
            <person name="Phillippy A."/>
            <person name="Korlach J."/>
            <person name="Digby A."/>
            <person name="Iorns D."/>
            <person name="Eason D."/>
            <person name="Robertson B."/>
            <person name="Raemaekers T."/>
            <person name="Howe K."/>
            <person name="Lewin H."/>
            <person name="Damas J."/>
            <person name="Hastie A."/>
            <person name="Tracey A."/>
            <person name="Chow W."/>
            <person name="Fedrigo O."/>
        </authorList>
    </citation>
    <scope>NUCLEOTIDE SEQUENCE [LARGE SCALE GENOMIC DNA]</scope>
</reference>
<sequence length="392" mass="43161">MGRWRGLRALSGQVDHWLCERAPSCQPGFTVDAFALAVPRDSVAAGWALGRVSFGNCGEQWHAPYLLDNMRFKVSGDGVVSATWPLQLQQQEISFSVHTWDAAGKKRLARVTLCRWWHHHHRYHNQEACRGLTRDWVILPINCPENEWEPFPKKLVQLFSHAMSANGQPVEDPMEIITVTDQNDNQPVFTKQVFIGYIKENAKLGTPVMTVNAMDADDAINMNNVITGYSILGEEPKSVQQIFTIDLEKGIISVIGMRLDWETTPNYTLIIQAADQEGNGLTNTATTIVEVTDANDNAPVFDPTMYKGTVNENEVGVVVTQLHVTDGDMQGSLAWQAVYKIKSRDQDGDFSITTNPKNNDGILKTAKVGCAAGCLPASAAQLLSPATLGPGL</sequence>
<dbReference type="FunFam" id="2.60.40.60:FF:000019">
    <property type="entry name" value="Cadherin 2"/>
    <property type="match status" value="1"/>
</dbReference>
<evidence type="ECO:0000256" key="3">
    <source>
        <dbReference type="ARBA" id="ARBA00022723"/>
    </source>
</evidence>
<organism evidence="12 13">
    <name type="scientific">Strigops habroptila</name>
    <name type="common">Kakapo</name>
    <dbReference type="NCBI Taxonomy" id="2489341"/>
    <lineage>
        <taxon>Eukaryota</taxon>
        <taxon>Metazoa</taxon>
        <taxon>Chordata</taxon>
        <taxon>Craniata</taxon>
        <taxon>Vertebrata</taxon>
        <taxon>Euteleostomi</taxon>
        <taxon>Archelosauria</taxon>
        <taxon>Archosauria</taxon>
        <taxon>Dinosauria</taxon>
        <taxon>Saurischia</taxon>
        <taxon>Theropoda</taxon>
        <taxon>Coelurosauria</taxon>
        <taxon>Aves</taxon>
        <taxon>Neognathae</taxon>
        <taxon>Neoaves</taxon>
        <taxon>Telluraves</taxon>
        <taxon>Australaves</taxon>
        <taxon>Psittaciformes</taxon>
        <taxon>Psittacidae</taxon>
        <taxon>Strigops</taxon>
    </lineage>
</organism>
<dbReference type="PANTHER" id="PTHR24027:SF319">
    <property type="entry name" value="CADHERIN-1"/>
    <property type="match status" value="1"/>
</dbReference>
<dbReference type="GO" id="GO:0034332">
    <property type="term" value="P:adherens junction organization"/>
    <property type="evidence" value="ECO:0007669"/>
    <property type="project" value="TreeGrafter"/>
</dbReference>
<comment type="subcellular location">
    <subcellularLocation>
        <location evidence="1">Cell membrane</location>
    </subcellularLocation>
</comment>
<dbReference type="GO" id="GO:0016339">
    <property type="term" value="P:calcium-dependent cell-cell adhesion via plasma membrane cell adhesion molecules"/>
    <property type="evidence" value="ECO:0007669"/>
    <property type="project" value="TreeGrafter"/>
</dbReference>
<dbReference type="AlphaFoldDB" id="A0A672TGY6"/>
<evidence type="ECO:0000256" key="2">
    <source>
        <dbReference type="ARBA" id="ARBA00022475"/>
    </source>
</evidence>
<dbReference type="GO" id="GO:0005912">
    <property type="term" value="C:adherens junction"/>
    <property type="evidence" value="ECO:0007669"/>
    <property type="project" value="TreeGrafter"/>
</dbReference>
<dbReference type="SMART" id="SM00112">
    <property type="entry name" value="CA"/>
    <property type="match status" value="1"/>
</dbReference>
<dbReference type="GO" id="GO:0044331">
    <property type="term" value="P:cell-cell adhesion mediated by cadherin"/>
    <property type="evidence" value="ECO:0007669"/>
    <property type="project" value="TreeGrafter"/>
</dbReference>
<keyword evidence="13" id="KW-1185">Reference proteome</keyword>
<dbReference type="GO" id="GO:0016477">
    <property type="term" value="P:cell migration"/>
    <property type="evidence" value="ECO:0007669"/>
    <property type="project" value="TreeGrafter"/>
</dbReference>
<dbReference type="InParanoid" id="A0A672TGY6"/>
<keyword evidence="4" id="KW-0732">Signal</keyword>
<keyword evidence="5" id="KW-0677">Repeat</keyword>
<dbReference type="InterPro" id="IPR002126">
    <property type="entry name" value="Cadherin-like_dom"/>
</dbReference>
<keyword evidence="9" id="KW-0325">Glycoprotein</keyword>
<dbReference type="GO" id="GO:0007416">
    <property type="term" value="P:synapse assembly"/>
    <property type="evidence" value="ECO:0007669"/>
    <property type="project" value="TreeGrafter"/>
</dbReference>
<dbReference type="GO" id="GO:0016342">
    <property type="term" value="C:catenin complex"/>
    <property type="evidence" value="ECO:0007669"/>
    <property type="project" value="TreeGrafter"/>
</dbReference>
<name>A0A672TGY6_STRHB</name>
<dbReference type="InterPro" id="IPR020894">
    <property type="entry name" value="Cadherin_CS"/>
</dbReference>
<reference evidence="12" key="2">
    <citation type="submission" date="2025-08" db="UniProtKB">
        <authorList>
            <consortium name="Ensembl"/>
        </authorList>
    </citation>
    <scope>IDENTIFICATION</scope>
</reference>
<evidence type="ECO:0000256" key="5">
    <source>
        <dbReference type="ARBA" id="ARBA00022737"/>
    </source>
</evidence>
<dbReference type="CDD" id="cd11304">
    <property type="entry name" value="Cadherin_repeat"/>
    <property type="match status" value="1"/>
</dbReference>